<dbReference type="Gene3D" id="3.30.450.20">
    <property type="entry name" value="PAS domain"/>
    <property type="match status" value="1"/>
</dbReference>
<dbReference type="CDD" id="cd00130">
    <property type="entry name" value="PAS"/>
    <property type="match status" value="1"/>
</dbReference>
<dbReference type="AlphaFoldDB" id="A0A3B0WRL5"/>
<keyword evidence="1" id="KW-0547">Nucleotide-binding</keyword>
<protein>
    <submittedName>
        <fullName evidence="8">Response regulator of zinc sigma-54-dependent two-component system</fullName>
    </submittedName>
</protein>
<organism evidence="8">
    <name type="scientific">hydrothermal vent metagenome</name>
    <dbReference type="NCBI Taxonomy" id="652676"/>
    <lineage>
        <taxon>unclassified sequences</taxon>
        <taxon>metagenomes</taxon>
        <taxon>ecological metagenomes</taxon>
    </lineage>
</organism>
<evidence type="ECO:0000256" key="4">
    <source>
        <dbReference type="ARBA" id="ARBA00023125"/>
    </source>
</evidence>
<keyword evidence="4" id="KW-0238">DNA-binding</keyword>
<feature type="domain" description="Sigma-54 factor interaction" evidence="6">
    <location>
        <begin position="136"/>
        <end position="364"/>
    </location>
</feature>
<dbReference type="GO" id="GO:0005524">
    <property type="term" value="F:ATP binding"/>
    <property type="evidence" value="ECO:0007669"/>
    <property type="project" value="UniProtKB-KW"/>
</dbReference>
<dbReference type="InterPro" id="IPR000014">
    <property type="entry name" value="PAS"/>
</dbReference>
<keyword evidence="3" id="KW-0805">Transcription regulation</keyword>
<accession>A0A3B0WRL5</accession>
<dbReference type="SUPFAM" id="SSF52540">
    <property type="entry name" value="P-loop containing nucleoside triphosphate hydrolases"/>
    <property type="match status" value="1"/>
</dbReference>
<dbReference type="InterPro" id="IPR027417">
    <property type="entry name" value="P-loop_NTPase"/>
</dbReference>
<dbReference type="Pfam" id="PF00158">
    <property type="entry name" value="Sigma54_activat"/>
    <property type="match status" value="1"/>
</dbReference>
<dbReference type="InterPro" id="IPR009057">
    <property type="entry name" value="Homeodomain-like_sf"/>
</dbReference>
<dbReference type="CDD" id="cd00009">
    <property type="entry name" value="AAA"/>
    <property type="match status" value="1"/>
</dbReference>
<dbReference type="SUPFAM" id="SSF55785">
    <property type="entry name" value="PYP-like sensor domain (PAS domain)"/>
    <property type="match status" value="1"/>
</dbReference>
<dbReference type="SMART" id="SM00091">
    <property type="entry name" value="PAS"/>
    <property type="match status" value="1"/>
</dbReference>
<dbReference type="Pfam" id="PF08448">
    <property type="entry name" value="PAS_4"/>
    <property type="match status" value="1"/>
</dbReference>
<dbReference type="PROSITE" id="PS00688">
    <property type="entry name" value="SIGMA54_INTERACT_3"/>
    <property type="match status" value="1"/>
</dbReference>
<feature type="domain" description="PAS" evidence="7">
    <location>
        <begin position="11"/>
        <end position="51"/>
    </location>
</feature>
<dbReference type="InterPro" id="IPR002078">
    <property type="entry name" value="Sigma_54_int"/>
</dbReference>
<evidence type="ECO:0000313" key="8">
    <source>
        <dbReference type="EMBL" id="VAW55230.1"/>
    </source>
</evidence>
<dbReference type="PROSITE" id="PS50112">
    <property type="entry name" value="PAS"/>
    <property type="match status" value="1"/>
</dbReference>
<dbReference type="InterPro" id="IPR002197">
    <property type="entry name" value="HTH_Fis"/>
</dbReference>
<keyword evidence="5" id="KW-0804">Transcription</keyword>
<gene>
    <name evidence="8" type="ORF">MNBD_GAMMA05-1751</name>
</gene>
<dbReference type="Pfam" id="PF25601">
    <property type="entry name" value="AAA_lid_14"/>
    <property type="match status" value="1"/>
</dbReference>
<dbReference type="InterPro" id="IPR025944">
    <property type="entry name" value="Sigma_54_int_dom_CS"/>
</dbReference>
<dbReference type="PRINTS" id="PR01590">
    <property type="entry name" value="HTHFIS"/>
</dbReference>
<dbReference type="SUPFAM" id="SSF46689">
    <property type="entry name" value="Homeodomain-like"/>
    <property type="match status" value="1"/>
</dbReference>
<evidence type="ECO:0000256" key="5">
    <source>
        <dbReference type="ARBA" id="ARBA00023163"/>
    </source>
</evidence>
<dbReference type="SMART" id="SM00382">
    <property type="entry name" value="AAA"/>
    <property type="match status" value="1"/>
</dbReference>
<dbReference type="PANTHER" id="PTHR32071">
    <property type="entry name" value="TRANSCRIPTIONAL REGULATORY PROTEIN"/>
    <property type="match status" value="1"/>
</dbReference>
<evidence type="ECO:0000256" key="1">
    <source>
        <dbReference type="ARBA" id="ARBA00022741"/>
    </source>
</evidence>
<name>A0A3B0WRL5_9ZZZZ</name>
<dbReference type="InterPro" id="IPR035965">
    <property type="entry name" value="PAS-like_dom_sf"/>
</dbReference>
<dbReference type="Pfam" id="PF02954">
    <property type="entry name" value="HTH_8"/>
    <property type="match status" value="1"/>
</dbReference>
<dbReference type="Gene3D" id="1.10.10.60">
    <property type="entry name" value="Homeodomain-like"/>
    <property type="match status" value="1"/>
</dbReference>
<dbReference type="InterPro" id="IPR058031">
    <property type="entry name" value="AAA_lid_NorR"/>
</dbReference>
<dbReference type="GO" id="GO:0043565">
    <property type="term" value="F:sequence-specific DNA binding"/>
    <property type="evidence" value="ECO:0007669"/>
    <property type="project" value="InterPro"/>
</dbReference>
<dbReference type="EMBL" id="UOFE01000047">
    <property type="protein sequence ID" value="VAW55230.1"/>
    <property type="molecule type" value="Genomic_DNA"/>
</dbReference>
<evidence type="ECO:0000259" key="6">
    <source>
        <dbReference type="PROSITE" id="PS50045"/>
    </source>
</evidence>
<dbReference type="PANTHER" id="PTHR32071:SF119">
    <property type="entry name" value="SIGMA L-DEPENDENT TRANSCRIPTIONAL REGULATOR YPLP-RELATED"/>
    <property type="match status" value="1"/>
</dbReference>
<keyword evidence="2" id="KW-0067">ATP-binding</keyword>
<evidence type="ECO:0000259" key="7">
    <source>
        <dbReference type="PROSITE" id="PS50112"/>
    </source>
</evidence>
<proteinExistence type="predicted"/>
<reference evidence="8" key="1">
    <citation type="submission" date="2018-06" db="EMBL/GenBank/DDBJ databases">
        <authorList>
            <person name="Zhirakovskaya E."/>
        </authorList>
    </citation>
    <scope>NUCLEOTIDE SEQUENCE</scope>
</reference>
<dbReference type="InterPro" id="IPR013656">
    <property type="entry name" value="PAS_4"/>
</dbReference>
<dbReference type="PROSITE" id="PS00676">
    <property type="entry name" value="SIGMA54_INTERACT_2"/>
    <property type="match status" value="1"/>
</dbReference>
<dbReference type="InterPro" id="IPR003593">
    <property type="entry name" value="AAA+_ATPase"/>
</dbReference>
<evidence type="ECO:0000256" key="3">
    <source>
        <dbReference type="ARBA" id="ARBA00023015"/>
    </source>
</evidence>
<dbReference type="PROSITE" id="PS50045">
    <property type="entry name" value="SIGMA54_INTERACT_4"/>
    <property type="match status" value="1"/>
</dbReference>
<dbReference type="Gene3D" id="1.10.8.60">
    <property type="match status" value="1"/>
</dbReference>
<dbReference type="Gene3D" id="3.40.50.300">
    <property type="entry name" value="P-loop containing nucleotide triphosphate hydrolases"/>
    <property type="match status" value="1"/>
</dbReference>
<dbReference type="FunFam" id="3.40.50.300:FF:000006">
    <property type="entry name" value="DNA-binding transcriptional regulator NtrC"/>
    <property type="match status" value="1"/>
</dbReference>
<sequence length="462" mass="51279">MPFSNRIPFNLQSVIDASDNGFVVIDKDYNVVAANKAYCNAYGIDGDEIIGHKCHQVSHHSDVPCHLNGEDCPHKRVFETKAPHQVLHIHYDLNNEEEHVRIKGSPIYGTDGELFLGEAVFPIAKSNDMGCDKQRMLGTSPSFLACIEEMSGAASSDVPILLNGESGVGKELAAKFIHNKSDRNVQPFISIDCASISEGIFESELFGHERGAFTGCVGRRHGLIESAEGGTLFLDEIGEVPLNLQGRLLRALETGNYRRLGGREDLHANIRVICATQSNLRQMVEQGAFRADLYYRIAGISVTIPPLRERRSDIAPLVKAMLEKMKSGGGTAGRITNEAMDLMQNYDYPGNIRELQNILQKAIAISTTGLVDEECLQLNNFSNIYVNPLADRRHTPRETKANTPSTNRSLTDVEATHIESLLHQHDGHRARVAEELHISERTLYRKLKQYNLQNVGKNRAQA</sequence>
<dbReference type="GO" id="GO:0006355">
    <property type="term" value="P:regulation of DNA-templated transcription"/>
    <property type="evidence" value="ECO:0007669"/>
    <property type="project" value="InterPro"/>
</dbReference>
<dbReference type="InterPro" id="IPR025943">
    <property type="entry name" value="Sigma_54_int_dom_ATP-bd_2"/>
</dbReference>
<evidence type="ECO:0000256" key="2">
    <source>
        <dbReference type="ARBA" id="ARBA00022840"/>
    </source>
</evidence>